<dbReference type="GO" id="GO:0005634">
    <property type="term" value="C:nucleus"/>
    <property type="evidence" value="ECO:0007669"/>
    <property type="project" value="TreeGrafter"/>
</dbReference>
<comment type="caution">
    <text evidence="3">The sequence shown here is derived from an EMBL/GenBank/DDBJ whole genome shotgun (WGS) entry which is preliminary data.</text>
</comment>
<dbReference type="Gene3D" id="1.20.1440.170">
    <property type="entry name" value="Translation machinery-associated protein 16-like"/>
    <property type="match status" value="1"/>
</dbReference>
<feature type="region of interest" description="Disordered" evidence="2">
    <location>
        <begin position="1"/>
        <end position="32"/>
    </location>
</feature>
<proteinExistence type="inferred from homology"/>
<dbReference type="AlphaFoldDB" id="A0A8K0SVR4"/>
<accession>A0A8K0SVR4</accession>
<organism evidence="3 4">
    <name type="scientific">Stachybotrys elegans</name>
    <dbReference type="NCBI Taxonomy" id="80388"/>
    <lineage>
        <taxon>Eukaryota</taxon>
        <taxon>Fungi</taxon>
        <taxon>Dikarya</taxon>
        <taxon>Ascomycota</taxon>
        <taxon>Pezizomycotina</taxon>
        <taxon>Sordariomycetes</taxon>
        <taxon>Hypocreomycetidae</taxon>
        <taxon>Hypocreales</taxon>
        <taxon>Stachybotryaceae</taxon>
        <taxon>Stachybotrys</taxon>
    </lineage>
</organism>
<dbReference type="EMBL" id="JAGPNK010000004">
    <property type="protein sequence ID" value="KAH7322870.1"/>
    <property type="molecule type" value="Genomic_DNA"/>
</dbReference>
<reference evidence="3" key="1">
    <citation type="journal article" date="2021" name="Nat. Commun.">
        <title>Genetic determinants of endophytism in the Arabidopsis root mycobiome.</title>
        <authorList>
            <person name="Mesny F."/>
            <person name="Miyauchi S."/>
            <person name="Thiergart T."/>
            <person name="Pickel B."/>
            <person name="Atanasova L."/>
            <person name="Karlsson M."/>
            <person name="Huettel B."/>
            <person name="Barry K.W."/>
            <person name="Haridas S."/>
            <person name="Chen C."/>
            <person name="Bauer D."/>
            <person name="Andreopoulos W."/>
            <person name="Pangilinan J."/>
            <person name="LaButti K."/>
            <person name="Riley R."/>
            <person name="Lipzen A."/>
            <person name="Clum A."/>
            <person name="Drula E."/>
            <person name="Henrissat B."/>
            <person name="Kohler A."/>
            <person name="Grigoriev I.V."/>
            <person name="Martin F.M."/>
            <person name="Hacquard S."/>
        </authorList>
    </citation>
    <scope>NUCLEOTIDE SEQUENCE</scope>
    <source>
        <strain evidence="3">MPI-CAGE-CH-0235</strain>
    </source>
</reference>
<dbReference type="Pfam" id="PF11176">
    <property type="entry name" value="Tma16"/>
    <property type="match status" value="1"/>
</dbReference>
<gene>
    <name evidence="3" type="ORF">B0I35DRAFT_426638</name>
</gene>
<dbReference type="PANTHER" id="PTHR13349:SF2">
    <property type="entry name" value="TRANSLATION MACHINERY-ASSOCIATED PROTEIN 16"/>
    <property type="match status" value="1"/>
</dbReference>
<feature type="compositionally biased region" description="Basic and acidic residues" evidence="2">
    <location>
        <begin position="23"/>
        <end position="32"/>
    </location>
</feature>
<keyword evidence="4" id="KW-1185">Reference proteome</keyword>
<evidence type="ECO:0000256" key="1">
    <source>
        <dbReference type="ARBA" id="ARBA00034127"/>
    </source>
</evidence>
<dbReference type="Proteomes" id="UP000813444">
    <property type="component" value="Unassembled WGS sequence"/>
</dbReference>
<evidence type="ECO:0000313" key="3">
    <source>
        <dbReference type="EMBL" id="KAH7322870.1"/>
    </source>
</evidence>
<dbReference type="InterPro" id="IPR038356">
    <property type="entry name" value="Tma16_sf"/>
</dbReference>
<name>A0A8K0SVR4_9HYPO</name>
<dbReference type="PANTHER" id="PTHR13349">
    <property type="entry name" value="TRANSLATION MACHINERY-ASSOCIATED PROTEIN 16"/>
    <property type="match status" value="1"/>
</dbReference>
<dbReference type="OrthoDB" id="270284at2759"/>
<evidence type="ECO:0000313" key="4">
    <source>
        <dbReference type="Proteomes" id="UP000813444"/>
    </source>
</evidence>
<dbReference type="InterPro" id="IPR021346">
    <property type="entry name" value="Tma16"/>
</dbReference>
<sequence>MPNTLHKTRKQISKKRNGVVNSLHEKSRDSMRLHKASVRDQRLEKLAAARSKREQPIVDRVAFFQENLREGGGDAFDVPAIQDLITTFIAQYNEEYSELKKARRPGRPASAREDLLKIKMDALETEYKQGFTLPDITTTEGATQLERWEGSWPYLTTLSWVKISSDGQCRSSEFPSKGLN</sequence>
<feature type="compositionally biased region" description="Basic residues" evidence="2">
    <location>
        <begin position="1"/>
        <end position="17"/>
    </location>
</feature>
<protein>
    <submittedName>
        <fullName evidence="3">Translation machinery-associated protein 16</fullName>
    </submittedName>
</protein>
<evidence type="ECO:0000256" key="2">
    <source>
        <dbReference type="SAM" id="MobiDB-lite"/>
    </source>
</evidence>
<comment type="similarity">
    <text evidence="1">Belongs to the TMA16 family.</text>
</comment>